<keyword evidence="3" id="KW-0175">Coiled coil</keyword>
<dbReference type="eggNOG" id="COG1538">
    <property type="taxonomic scope" value="Bacteria"/>
</dbReference>
<keyword evidence="2" id="KW-1134">Transmembrane beta strand</keyword>
<dbReference type="PROSITE" id="PS51257">
    <property type="entry name" value="PROKAR_LIPOPROTEIN"/>
    <property type="match status" value="1"/>
</dbReference>
<dbReference type="AlphaFoldDB" id="G3J081"/>
<comment type="similarity">
    <text evidence="1 2">Belongs to the outer membrane factor (OMF) (TC 1.B.17) family.</text>
</comment>
<dbReference type="InterPro" id="IPR003423">
    <property type="entry name" value="OMP_efflux"/>
</dbReference>
<dbReference type="Gene3D" id="1.20.1600.10">
    <property type="entry name" value="Outer membrane efflux proteins (OEP)"/>
    <property type="match status" value="1"/>
</dbReference>
<dbReference type="PANTHER" id="PTHR30203:SF33">
    <property type="entry name" value="BLR4455 PROTEIN"/>
    <property type="match status" value="1"/>
</dbReference>
<reference evidence="4 5" key="1">
    <citation type="submission" date="2011-06" db="EMBL/GenBank/DDBJ databases">
        <title>Genomic sequence of Methylobacter tundripaludum SV96.</title>
        <authorList>
            <consortium name="US DOE Joint Genome Institute"/>
            <person name="Lucas S."/>
            <person name="Han J."/>
            <person name="Lapidus A."/>
            <person name="Cheng J.-F."/>
            <person name="Goodwin L."/>
            <person name="Pitluck S."/>
            <person name="Held B."/>
            <person name="Detter J.C."/>
            <person name="Han C."/>
            <person name="Tapia R."/>
            <person name="Land M."/>
            <person name="Hauser L."/>
            <person name="Kyrpides N."/>
            <person name="Ivanova N."/>
            <person name="Ovchinnikova G."/>
            <person name="Pagani I."/>
            <person name="Klotz M.G."/>
            <person name="Dispirito A.A."/>
            <person name="Murrell J.C."/>
            <person name="Dunfield P."/>
            <person name="Kalyuzhnaya M.G."/>
            <person name="Svenning M."/>
            <person name="Trotsenko Y.A."/>
            <person name="Stein L.Y."/>
            <person name="Woyke T."/>
        </authorList>
    </citation>
    <scope>NUCLEOTIDE SEQUENCE [LARGE SCALE GENOMIC DNA]</scope>
    <source>
        <strain evidence="5">ATCC BAA-1195 / DSM 17260 / SV96</strain>
    </source>
</reference>
<gene>
    <name evidence="4" type="ORF">Mettu_3749</name>
</gene>
<keyword evidence="2" id="KW-0732">Signal</keyword>
<proteinExistence type="inferred from homology"/>
<name>G3J081_METTV</name>
<keyword evidence="2 4" id="KW-0449">Lipoprotein</keyword>
<dbReference type="STRING" id="697282.Mettu_3749"/>
<feature type="chain" id="PRO_5001439033" evidence="2">
    <location>
        <begin position="20"/>
        <end position="451"/>
    </location>
</feature>
<evidence type="ECO:0000256" key="2">
    <source>
        <dbReference type="RuleBase" id="RU362097"/>
    </source>
</evidence>
<comment type="subcellular location">
    <subcellularLocation>
        <location evidence="2">Cell outer membrane</location>
        <topology evidence="2">Lipid-anchor</topology>
    </subcellularLocation>
</comment>
<dbReference type="PANTHER" id="PTHR30203">
    <property type="entry name" value="OUTER MEMBRANE CATION EFFLUX PROTEIN"/>
    <property type="match status" value="1"/>
</dbReference>
<protein>
    <submittedName>
        <fullName evidence="4">RND efflux system, outer membrane lipoprotein, NodT family</fullName>
    </submittedName>
</protein>
<organism evidence="4 5">
    <name type="scientific">Methylobacter tundripaludum (strain ATCC BAA-1195 / DSM 17260 / SV96)</name>
    <dbReference type="NCBI Taxonomy" id="697282"/>
    <lineage>
        <taxon>Bacteria</taxon>
        <taxon>Pseudomonadati</taxon>
        <taxon>Pseudomonadota</taxon>
        <taxon>Gammaproteobacteria</taxon>
        <taxon>Methylococcales</taxon>
        <taxon>Methylococcaceae</taxon>
        <taxon>Methylobacter</taxon>
    </lineage>
</organism>
<keyword evidence="2" id="KW-0472">Membrane</keyword>
<accession>G3J081</accession>
<dbReference type="Pfam" id="PF02321">
    <property type="entry name" value="OEP"/>
    <property type="match status" value="2"/>
</dbReference>
<dbReference type="Gene3D" id="2.20.200.10">
    <property type="entry name" value="Outer membrane efflux proteins (OEP)"/>
    <property type="match status" value="1"/>
</dbReference>
<dbReference type="EMBL" id="JH109153">
    <property type="protein sequence ID" value="EGW20603.1"/>
    <property type="molecule type" value="Genomic_DNA"/>
</dbReference>
<dbReference type="RefSeq" id="WP_006892950.1">
    <property type="nucleotide sequence ID" value="NZ_JH109153.1"/>
</dbReference>
<evidence type="ECO:0000256" key="1">
    <source>
        <dbReference type="ARBA" id="ARBA00007613"/>
    </source>
</evidence>
<evidence type="ECO:0000256" key="3">
    <source>
        <dbReference type="SAM" id="Coils"/>
    </source>
</evidence>
<dbReference type="OrthoDB" id="9770517at2"/>
<sequence length="451" mass="49481">MIKRKLLITSALLFLTACNLVPDFQRPDVETPVQWYDASLPKQKSAVDPQWWRAFGSAQLNHLITESLFYNNDLAAARQRVEQARAQAKIAGANLWPSLGLQGDVTDTRNKTGDTQKETGQFAVAYEVDLWGANRARRDSGSALLLSEVFARDALQLVVMSNVGEAYFNLLALAERKRIATEFLENVSYVLAIVEARHLAGAVSALDVAQQKTELATARASLDLLIQQYTLAENALTILLGHPSQTVSFNAERFFDMLLPVANALQPAALLERRPDIRQIEMQLIAANADIGVARAAFYPKLQLNLDTLIASPQPAGVALAMAAGLTQPLFQGGRLEGGLENAQARNAELVEIYRRTVLTAFKEVEDAAAVRSNSTRRLQALADAVDMARLAYQLSLDRYRLGAIDYQTLLSTQRSLLTAENSQVQARQDVLVAMVQLYQALGGGWSGKQS</sequence>
<keyword evidence="5" id="KW-1185">Reference proteome</keyword>
<dbReference type="SUPFAM" id="SSF56954">
    <property type="entry name" value="Outer membrane efflux proteins (OEP)"/>
    <property type="match status" value="1"/>
</dbReference>
<keyword evidence="2" id="KW-0564">Palmitate</keyword>
<dbReference type="Proteomes" id="UP000004664">
    <property type="component" value="Unassembled WGS sequence"/>
</dbReference>
<dbReference type="GO" id="GO:0009279">
    <property type="term" value="C:cell outer membrane"/>
    <property type="evidence" value="ECO:0007669"/>
    <property type="project" value="UniProtKB-SubCell"/>
</dbReference>
<feature type="signal peptide" evidence="2">
    <location>
        <begin position="1"/>
        <end position="19"/>
    </location>
</feature>
<dbReference type="HOGENOM" id="CLU_012817_13_1_6"/>
<dbReference type="GO" id="GO:0015562">
    <property type="term" value="F:efflux transmembrane transporter activity"/>
    <property type="evidence" value="ECO:0007669"/>
    <property type="project" value="InterPro"/>
</dbReference>
<keyword evidence="2" id="KW-0812">Transmembrane</keyword>
<evidence type="ECO:0000313" key="4">
    <source>
        <dbReference type="EMBL" id="EGW20603.1"/>
    </source>
</evidence>
<dbReference type="NCBIfam" id="TIGR01845">
    <property type="entry name" value="outer_NodT"/>
    <property type="match status" value="1"/>
</dbReference>
<feature type="coiled-coil region" evidence="3">
    <location>
        <begin position="67"/>
        <end position="94"/>
    </location>
</feature>
<dbReference type="InterPro" id="IPR010131">
    <property type="entry name" value="MdtP/NodT-like"/>
</dbReference>
<evidence type="ECO:0000313" key="5">
    <source>
        <dbReference type="Proteomes" id="UP000004664"/>
    </source>
</evidence>